<reference evidence="2" key="1">
    <citation type="submission" date="2024-05" db="EMBL/GenBank/DDBJ databases">
        <title>Whole genome shotgun sequence of Streptomyces violascens NBRC 12920.</title>
        <authorList>
            <person name="Komaki H."/>
            <person name="Tamura T."/>
        </authorList>
    </citation>
    <scope>NUCLEOTIDE SEQUENCE</scope>
    <source>
        <strain evidence="2">NBRC 12920</strain>
    </source>
</reference>
<dbReference type="EMBL" id="BNDY01000002">
    <property type="protein sequence ID" value="GHI37002.1"/>
    <property type="molecule type" value="Genomic_DNA"/>
</dbReference>
<gene>
    <name evidence="2" type="ORF">Sviol_14100</name>
</gene>
<accession>A0ABQ3QIE8</accession>
<organism evidence="2 3">
    <name type="scientific">Streptomyces violascens</name>
    <dbReference type="NCBI Taxonomy" id="67381"/>
    <lineage>
        <taxon>Bacteria</taxon>
        <taxon>Bacillati</taxon>
        <taxon>Actinomycetota</taxon>
        <taxon>Actinomycetes</taxon>
        <taxon>Kitasatosporales</taxon>
        <taxon>Streptomycetaceae</taxon>
        <taxon>Streptomyces</taxon>
    </lineage>
</organism>
<feature type="compositionally biased region" description="Basic and acidic residues" evidence="1">
    <location>
        <begin position="47"/>
        <end position="63"/>
    </location>
</feature>
<sequence length="69" mass="7103">MGQAVVVPPVPGPGLQQPIPAPSKAGIGCLTSESACPAKTEAAPARGRQDTTEIRQDLLRRTDPTGNIN</sequence>
<evidence type="ECO:0000313" key="2">
    <source>
        <dbReference type="EMBL" id="GHI37002.1"/>
    </source>
</evidence>
<protein>
    <submittedName>
        <fullName evidence="2">Uncharacterized protein</fullName>
    </submittedName>
</protein>
<evidence type="ECO:0000313" key="3">
    <source>
        <dbReference type="Proteomes" id="UP001050808"/>
    </source>
</evidence>
<dbReference type="Proteomes" id="UP001050808">
    <property type="component" value="Unassembled WGS sequence"/>
</dbReference>
<comment type="caution">
    <text evidence="2">The sequence shown here is derived from an EMBL/GenBank/DDBJ whole genome shotgun (WGS) entry which is preliminary data.</text>
</comment>
<evidence type="ECO:0000256" key="1">
    <source>
        <dbReference type="SAM" id="MobiDB-lite"/>
    </source>
</evidence>
<name>A0ABQ3QIE8_9ACTN</name>
<feature type="region of interest" description="Disordered" evidence="1">
    <location>
        <begin position="1"/>
        <end position="69"/>
    </location>
</feature>
<keyword evidence="3" id="KW-1185">Reference proteome</keyword>
<proteinExistence type="predicted"/>